<evidence type="ECO:0000256" key="6">
    <source>
        <dbReference type="PROSITE-ProRule" id="PRU00221"/>
    </source>
</evidence>
<feature type="region of interest" description="Disordered" evidence="7">
    <location>
        <begin position="414"/>
        <end position="439"/>
    </location>
</feature>
<evidence type="ECO:0000256" key="5">
    <source>
        <dbReference type="ARBA" id="ARBA00038344"/>
    </source>
</evidence>
<dbReference type="InterPro" id="IPR036322">
    <property type="entry name" value="WD40_repeat_dom_sf"/>
</dbReference>
<accession>A0A194XPW5</accession>
<keyword evidence="9" id="KW-1185">Reference proteome</keyword>
<evidence type="ECO:0000256" key="3">
    <source>
        <dbReference type="ARBA" id="ARBA00022737"/>
    </source>
</evidence>
<dbReference type="OrthoDB" id="2096344at2759"/>
<dbReference type="InterPro" id="IPR001680">
    <property type="entry name" value="WD40_rpt"/>
</dbReference>
<dbReference type="InterPro" id="IPR015943">
    <property type="entry name" value="WD40/YVTN_repeat-like_dom_sf"/>
</dbReference>
<proteinExistence type="inferred from homology"/>
<feature type="repeat" description="WD" evidence="6">
    <location>
        <begin position="340"/>
        <end position="377"/>
    </location>
</feature>
<feature type="compositionally biased region" description="Basic and acidic residues" evidence="7">
    <location>
        <begin position="1"/>
        <end position="16"/>
    </location>
</feature>
<protein>
    <submittedName>
        <fullName evidence="8">WD40 repeat-like protein</fullName>
    </submittedName>
</protein>
<dbReference type="Proteomes" id="UP000070700">
    <property type="component" value="Unassembled WGS sequence"/>
</dbReference>
<evidence type="ECO:0000256" key="2">
    <source>
        <dbReference type="ARBA" id="ARBA00022574"/>
    </source>
</evidence>
<keyword evidence="3" id="KW-0677">Repeat</keyword>
<evidence type="ECO:0000256" key="1">
    <source>
        <dbReference type="ARBA" id="ARBA00004906"/>
    </source>
</evidence>
<dbReference type="AlphaFoldDB" id="A0A194XPW5"/>
<name>A0A194XPW5_MOLSC</name>
<dbReference type="RefSeq" id="XP_018076556.1">
    <property type="nucleotide sequence ID" value="XM_018210512.1"/>
</dbReference>
<evidence type="ECO:0000256" key="4">
    <source>
        <dbReference type="ARBA" id="ARBA00022786"/>
    </source>
</evidence>
<comment type="similarity">
    <text evidence="5">Belongs to the WD repeat cdt2 family.</text>
</comment>
<reference evidence="8 9" key="1">
    <citation type="submission" date="2015-10" db="EMBL/GenBank/DDBJ databases">
        <title>Full genome of DAOMC 229536 Phialocephala scopiformis, a fungal endophyte of spruce producing the potent anti-insectan compound rugulosin.</title>
        <authorList>
            <consortium name="DOE Joint Genome Institute"/>
            <person name="Walker A.K."/>
            <person name="Frasz S.L."/>
            <person name="Seifert K.A."/>
            <person name="Miller J.D."/>
            <person name="Mondo S.J."/>
            <person name="Labutti K."/>
            <person name="Lipzen A."/>
            <person name="Dockter R."/>
            <person name="Kennedy M."/>
            <person name="Grigoriev I.V."/>
            <person name="Spatafora J.W."/>
        </authorList>
    </citation>
    <scope>NUCLEOTIDE SEQUENCE [LARGE SCALE GENOMIC DNA]</scope>
    <source>
        <strain evidence="8 9">CBS 120377</strain>
    </source>
</reference>
<dbReference type="GO" id="GO:0043161">
    <property type="term" value="P:proteasome-mediated ubiquitin-dependent protein catabolic process"/>
    <property type="evidence" value="ECO:0007669"/>
    <property type="project" value="TreeGrafter"/>
</dbReference>
<comment type="pathway">
    <text evidence="1">Protein modification; protein ubiquitination.</text>
</comment>
<dbReference type="Pfam" id="PF00400">
    <property type="entry name" value="WD40"/>
    <property type="match status" value="3"/>
</dbReference>
<dbReference type="InterPro" id="IPR019775">
    <property type="entry name" value="WD40_repeat_CS"/>
</dbReference>
<dbReference type="Gene3D" id="2.130.10.10">
    <property type="entry name" value="YVTN repeat-like/Quinoprotein amine dehydrogenase"/>
    <property type="match status" value="3"/>
</dbReference>
<keyword evidence="2 6" id="KW-0853">WD repeat</keyword>
<organism evidence="8 9">
    <name type="scientific">Mollisia scopiformis</name>
    <name type="common">Conifer needle endophyte fungus</name>
    <name type="synonym">Phialocephala scopiformis</name>
    <dbReference type="NCBI Taxonomy" id="149040"/>
    <lineage>
        <taxon>Eukaryota</taxon>
        <taxon>Fungi</taxon>
        <taxon>Dikarya</taxon>
        <taxon>Ascomycota</taxon>
        <taxon>Pezizomycotina</taxon>
        <taxon>Leotiomycetes</taxon>
        <taxon>Helotiales</taxon>
        <taxon>Mollisiaceae</taxon>
        <taxon>Mollisia</taxon>
    </lineage>
</organism>
<dbReference type="InParanoid" id="A0A194XPW5"/>
<evidence type="ECO:0000313" key="9">
    <source>
        <dbReference type="Proteomes" id="UP000070700"/>
    </source>
</evidence>
<evidence type="ECO:0000313" key="8">
    <source>
        <dbReference type="EMBL" id="KUJ22201.1"/>
    </source>
</evidence>
<evidence type="ECO:0000256" key="7">
    <source>
        <dbReference type="SAM" id="MobiDB-lite"/>
    </source>
</evidence>
<dbReference type="SUPFAM" id="SSF50978">
    <property type="entry name" value="WD40 repeat-like"/>
    <property type="match status" value="1"/>
</dbReference>
<dbReference type="SMART" id="SM00320">
    <property type="entry name" value="WD40"/>
    <property type="match status" value="5"/>
</dbReference>
<gene>
    <name evidence="8" type="ORF">LY89DRAFT_609005</name>
</gene>
<dbReference type="GeneID" id="28820238"/>
<dbReference type="GO" id="GO:0030674">
    <property type="term" value="F:protein-macromolecule adaptor activity"/>
    <property type="evidence" value="ECO:0007669"/>
    <property type="project" value="TreeGrafter"/>
</dbReference>
<dbReference type="KEGG" id="psco:LY89DRAFT_609005"/>
<dbReference type="PANTHER" id="PTHR22852">
    <property type="entry name" value="LETHAL 2 DENTICLELESS PROTEIN RETINOIC ACID-REGULATED NUCLEAR MATRIX-ASSOCIATED PROTEIN"/>
    <property type="match status" value="1"/>
</dbReference>
<feature type="region of interest" description="Disordered" evidence="7">
    <location>
        <begin position="1"/>
        <end position="64"/>
    </location>
</feature>
<keyword evidence="4" id="KW-0833">Ubl conjugation pathway</keyword>
<feature type="compositionally biased region" description="Polar residues" evidence="7">
    <location>
        <begin position="114"/>
        <end position="139"/>
    </location>
</feature>
<dbReference type="GO" id="GO:0005634">
    <property type="term" value="C:nucleus"/>
    <property type="evidence" value="ECO:0007669"/>
    <property type="project" value="TreeGrafter"/>
</dbReference>
<sequence>MASRRKAENNEMDRSSEATVTSSPQRPPRRSASTREKRNPTITPRKFTRFFTPRSQPLHQRQPTRRVLFNVRSFGASSALNVQSSPLQSKGFDEENNPPDLPRQSKRQKRFHTLASSTQPSVMSTKNLGLDRIQQSQSKGESKDDVVPSSPCPQGSHLAFEHDGTLDEDEDEDRDQVVCPGRISSKDTATPVLRWNRNGGLSAQLFEMELGNAGRSGRVHHSYPVNDWRDSTANFCSKPEDVHDIMSLGEEPRRTIPFVALGLNNSSLLAVGDEEGRVRLLESAKGGKPSFQKNFLGFRVHTNAIIDMTFSDDDSLLATASGDQSARVVDMGTQTTIAILGIHTASLKQVRFQPGANNKNVLATSGRDGSIQIWDLRCKGHSGPQCKMWTPVIERRTGARSRAVDQDILYPRPLNSITDSHRPLPGRSQPSTAGWTDLASRGEAASRSESLSRSADVSVTALQFLHEGLHHLLLSACEADASVKLWDIRTVSSKQRTLPISGTALPPWHVNYRDFGITALNLSSNGSRIYAVCKDNIVYTYRTSHLMLGHAPELEIQSNTRPSQAKLTQEGLGPIYGLRNPKFHANTFYVKSALRTTNNGHSELLAVGSSDDCAVLFPTDERYLPSPHSARGAIPVKQEEFDCRAMPTCPIYTIGSSLTRGHDREVGCVTWTHDGELVTVGDDLIVRCWREDRDSAKDLRTGGESEGRRWNCGWATVEADYDDDDEC</sequence>
<dbReference type="PANTHER" id="PTHR22852:SF0">
    <property type="entry name" value="DENTICLELESS PROTEIN HOMOLOG"/>
    <property type="match status" value="1"/>
</dbReference>
<dbReference type="EMBL" id="KQ947407">
    <property type="protein sequence ID" value="KUJ22201.1"/>
    <property type="molecule type" value="Genomic_DNA"/>
</dbReference>
<dbReference type="PROSITE" id="PS50294">
    <property type="entry name" value="WD_REPEATS_REGION"/>
    <property type="match status" value="1"/>
</dbReference>
<dbReference type="STRING" id="149040.A0A194XPW5"/>
<dbReference type="PROSITE" id="PS00678">
    <property type="entry name" value="WD_REPEATS_1"/>
    <property type="match status" value="1"/>
</dbReference>
<feature type="repeat" description="WD" evidence="6">
    <location>
        <begin position="298"/>
        <end position="339"/>
    </location>
</feature>
<feature type="region of interest" description="Disordered" evidence="7">
    <location>
        <begin position="80"/>
        <end position="160"/>
    </location>
</feature>
<dbReference type="PROSITE" id="PS50082">
    <property type="entry name" value="WD_REPEATS_2"/>
    <property type="match status" value="2"/>
</dbReference>
<dbReference type="InterPro" id="IPR051865">
    <property type="entry name" value="WD-repeat_CDT2_adapter"/>
</dbReference>